<name>A0AAW5VG31_9LEPT</name>
<comment type="caution">
    <text evidence="1">The sequence shown here is derived from an EMBL/GenBank/DDBJ whole genome shotgun (WGS) entry which is preliminary data.</text>
</comment>
<dbReference type="RefSeq" id="WP_265356577.1">
    <property type="nucleotide sequence ID" value="NZ_JAMQPS010000012.1"/>
</dbReference>
<evidence type="ECO:0000313" key="2">
    <source>
        <dbReference type="Proteomes" id="UP001209694"/>
    </source>
</evidence>
<sequence length="376" mass="44739">MKEENIPKILEAINKTGFITEFQVSNILAANGWFTINNRYYLDDHTGIPREIDIIAYKTTKIHHLLVYTALIISCKKSNEESWIFYTKKLNKTDPNIIFENLDNWTNEKLLTNFDSKSKLDEIINSQLNTESNLKTFFEINNNVFAMQEINNKTFALKNDQNIYNSIVSILKAKEFEQNSLSSRKKNQNVYNFFNLSIQDLEMLEFNPENSQDPIKEINHIKYLNRFILNKKDKFHLIHFVSFNFFVDFVLRLNQLHDFLVREYSKQLDEIERTFFLNYSLYSTYLGEITKSISNEIFIELKYYAELITDDNLHITYGIDKENCILLFFLGIENDKAVDYCNESKKLKKRIIANLEKYHFFPIHFEFRGIDHDIPF</sequence>
<dbReference type="EMBL" id="JAMQQD010000013">
    <property type="protein sequence ID" value="MCW7517210.1"/>
    <property type="molecule type" value="Genomic_DNA"/>
</dbReference>
<dbReference type="Proteomes" id="UP001209694">
    <property type="component" value="Unassembled WGS sequence"/>
</dbReference>
<proteinExistence type="predicted"/>
<dbReference type="AlphaFoldDB" id="A0AAW5VG31"/>
<organism evidence="1 2">
    <name type="scientific">Leptospira levettii</name>
    <dbReference type="NCBI Taxonomy" id="2023178"/>
    <lineage>
        <taxon>Bacteria</taxon>
        <taxon>Pseudomonadati</taxon>
        <taxon>Spirochaetota</taxon>
        <taxon>Spirochaetia</taxon>
        <taxon>Leptospirales</taxon>
        <taxon>Leptospiraceae</taxon>
        <taxon>Leptospira</taxon>
    </lineage>
</organism>
<protein>
    <recommendedName>
        <fullName evidence="3">DUF4365 domain-containing protein</fullName>
    </recommendedName>
</protein>
<accession>A0AAW5VG31</accession>
<evidence type="ECO:0000313" key="1">
    <source>
        <dbReference type="EMBL" id="MCW7517210.1"/>
    </source>
</evidence>
<evidence type="ECO:0008006" key="3">
    <source>
        <dbReference type="Google" id="ProtNLM"/>
    </source>
</evidence>
<reference evidence="1" key="1">
    <citation type="submission" date="2022-06" db="EMBL/GenBank/DDBJ databases">
        <title>Leptospira isolates from biofilms formed at urban environments.</title>
        <authorList>
            <person name="Ribeiro P.S."/>
            <person name="Sousa T."/>
            <person name="Carvalho N."/>
            <person name="Aburjaile F."/>
            <person name="Neves F."/>
            <person name="Oliveira D."/>
            <person name="Blanco L."/>
            <person name="Lima J."/>
            <person name="Costa F."/>
            <person name="Brenig B."/>
            <person name="Soares S."/>
            <person name="Ramos R."/>
            <person name="Goes-Neto A."/>
            <person name="Matiuzzi M."/>
            <person name="Azevedo V."/>
            <person name="Ristow P."/>
        </authorList>
    </citation>
    <scope>NUCLEOTIDE SEQUENCE</scope>
    <source>
        <strain evidence="1">VSF7</strain>
    </source>
</reference>
<gene>
    <name evidence="1" type="ORF">ND810_18730</name>
</gene>